<protein>
    <submittedName>
        <fullName evidence="2">Uncharacterized protein</fullName>
    </submittedName>
</protein>
<organism evidence="2 3">
    <name type="scientific">Paspalum notatum var. saurae</name>
    <dbReference type="NCBI Taxonomy" id="547442"/>
    <lineage>
        <taxon>Eukaryota</taxon>
        <taxon>Viridiplantae</taxon>
        <taxon>Streptophyta</taxon>
        <taxon>Embryophyta</taxon>
        <taxon>Tracheophyta</taxon>
        <taxon>Spermatophyta</taxon>
        <taxon>Magnoliopsida</taxon>
        <taxon>Liliopsida</taxon>
        <taxon>Poales</taxon>
        <taxon>Poaceae</taxon>
        <taxon>PACMAD clade</taxon>
        <taxon>Panicoideae</taxon>
        <taxon>Andropogonodae</taxon>
        <taxon>Paspaleae</taxon>
        <taxon>Paspalinae</taxon>
        <taxon>Paspalum</taxon>
    </lineage>
</organism>
<evidence type="ECO:0000256" key="1">
    <source>
        <dbReference type="SAM" id="MobiDB-lite"/>
    </source>
</evidence>
<dbReference type="Proteomes" id="UP001341281">
    <property type="component" value="Chromosome 08"/>
</dbReference>
<dbReference type="AlphaFoldDB" id="A0AAQ3UAV5"/>
<feature type="region of interest" description="Disordered" evidence="1">
    <location>
        <begin position="98"/>
        <end position="124"/>
    </location>
</feature>
<feature type="non-terminal residue" evidence="2">
    <location>
        <position position="1"/>
    </location>
</feature>
<evidence type="ECO:0000313" key="2">
    <source>
        <dbReference type="EMBL" id="WVZ87923.1"/>
    </source>
</evidence>
<sequence length="237" mass="25515">MPPLSPPRALVGEVPTVATLVGRWFDSITPSPTSSVAGTAAAVVADAAVGTAGGSGGGCCLLEDAGLSFLFFSSISLRFALRKQGTIYQHMVASNLSRNRARVKHSPSRGPYDSHPSRAAPRSRPARIRDPLLIIALAQCQAVAPPHGAGHPPEEDRRMGESRWMSLHKVSTSVPPPRPRIGLNILQSLHRIVESSHHLHPKPKRPICRRRRRVRGGLPLARFPVFTISLAAVETIS</sequence>
<evidence type="ECO:0000313" key="3">
    <source>
        <dbReference type="Proteomes" id="UP001341281"/>
    </source>
</evidence>
<name>A0AAQ3UAV5_PASNO</name>
<proteinExistence type="predicted"/>
<accession>A0AAQ3UAV5</accession>
<keyword evidence="3" id="KW-1185">Reference proteome</keyword>
<dbReference type="EMBL" id="CP144752">
    <property type="protein sequence ID" value="WVZ87923.1"/>
    <property type="molecule type" value="Genomic_DNA"/>
</dbReference>
<gene>
    <name evidence="2" type="ORF">U9M48_034497</name>
</gene>
<reference evidence="2 3" key="1">
    <citation type="submission" date="2024-02" db="EMBL/GenBank/DDBJ databases">
        <title>High-quality chromosome-scale genome assembly of Pensacola bahiagrass (Paspalum notatum Flugge var. saurae).</title>
        <authorList>
            <person name="Vega J.M."/>
            <person name="Podio M."/>
            <person name="Orjuela J."/>
            <person name="Siena L.A."/>
            <person name="Pessino S.C."/>
            <person name="Combes M.C."/>
            <person name="Mariac C."/>
            <person name="Albertini E."/>
            <person name="Pupilli F."/>
            <person name="Ortiz J.P.A."/>
            <person name="Leblanc O."/>
        </authorList>
    </citation>
    <scope>NUCLEOTIDE SEQUENCE [LARGE SCALE GENOMIC DNA]</scope>
    <source>
        <strain evidence="2">R1</strain>
        <tissue evidence="2">Leaf</tissue>
    </source>
</reference>